<dbReference type="SMART" id="SM00066">
    <property type="entry name" value="GAL4"/>
    <property type="match status" value="1"/>
</dbReference>
<dbReference type="InterPro" id="IPR001138">
    <property type="entry name" value="Zn2Cys6_DnaBD"/>
</dbReference>
<dbReference type="Pfam" id="PF00172">
    <property type="entry name" value="Zn_clus"/>
    <property type="match status" value="1"/>
</dbReference>
<dbReference type="Gene3D" id="4.10.240.10">
    <property type="entry name" value="Zn(2)-C6 fungal-type DNA-binding domain"/>
    <property type="match status" value="1"/>
</dbReference>
<evidence type="ECO:0000256" key="1">
    <source>
        <dbReference type="ARBA" id="ARBA00023242"/>
    </source>
</evidence>
<organism evidence="4 5">
    <name type="scientific">Clohesyomyces aquaticus</name>
    <dbReference type="NCBI Taxonomy" id="1231657"/>
    <lineage>
        <taxon>Eukaryota</taxon>
        <taxon>Fungi</taxon>
        <taxon>Dikarya</taxon>
        <taxon>Ascomycota</taxon>
        <taxon>Pezizomycotina</taxon>
        <taxon>Dothideomycetes</taxon>
        <taxon>Pleosporomycetidae</taxon>
        <taxon>Pleosporales</taxon>
        <taxon>Lindgomycetaceae</taxon>
        <taxon>Clohesyomyces</taxon>
    </lineage>
</organism>
<dbReference type="GO" id="GO:0008270">
    <property type="term" value="F:zinc ion binding"/>
    <property type="evidence" value="ECO:0007669"/>
    <property type="project" value="InterPro"/>
</dbReference>
<comment type="caution">
    <text evidence="4">The sequence shown here is derived from an EMBL/GenBank/DDBJ whole genome shotgun (WGS) entry which is preliminary data.</text>
</comment>
<sequence>MKDLDDKLDVRSHRGLQPDNGIQKSSASLIPVDIVTDFVFSAGSIITIPVSQQPSLIAVEHALCKNLEGKDRLKTQRAISRSFIETIQDIDACKYCERHAMNREGTNGSRFKYVCVDSLQNQDRRASITKKKEEQENGIEDAPKSTALPTYNCSGAVHIKFSTKRDAINVVYRHNPIHGPPTTRNGDTDGRYMPTQPGSSVPTTTKRRKRNASSSSPEVSRTPASNKKKKSKQPESPSQSRSSEKASRPEPVSPKAAKAKTPCIRCKDRNIKCDEAKPSCTHCRKASATCRYRRTRSRTGCAEKPVCAHCVKIDEECDYA</sequence>
<evidence type="ECO:0000313" key="5">
    <source>
        <dbReference type="Proteomes" id="UP000193144"/>
    </source>
</evidence>
<proteinExistence type="predicted"/>
<dbReference type="InterPro" id="IPR036864">
    <property type="entry name" value="Zn2-C6_fun-type_DNA-bd_sf"/>
</dbReference>
<dbReference type="CDD" id="cd00067">
    <property type="entry name" value="GAL4"/>
    <property type="match status" value="1"/>
</dbReference>
<dbReference type="SUPFAM" id="SSF57701">
    <property type="entry name" value="Zn2/Cys6 DNA-binding domain"/>
    <property type="match status" value="1"/>
</dbReference>
<dbReference type="STRING" id="1231657.A0A1Y1YRU7"/>
<protein>
    <recommendedName>
        <fullName evidence="3">Zn(2)-C6 fungal-type domain-containing protein</fullName>
    </recommendedName>
</protein>
<feature type="domain" description="Zn(2)-C6 fungal-type" evidence="3">
    <location>
        <begin position="262"/>
        <end position="292"/>
    </location>
</feature>
<accession>A0A1Y1YRU7</accession>
<gene>
    <name evidence="4" type="ORF">BCR34DRAFT_627952</name>
</gene>
<keyword evidence="5" id="KW-1185">Reference proteome</keyword>
<feature type="region of interest" description="Disordered" evidence="2">
    <location>
        <begin position="172"/>
        <end position="259"/>
    </location>
</feature>
<feature type="region of interest" description="Disordered" evidence="2">
    <location>
        <begin position="126"/>
        <end position="148"/>
    </location>
</feature>
<evidence type="ECO:0000313" key="4">
    <source>
        <dbReference type="EMBL" id="ORY00544.1"/>
    </source>
</evidence>
<evidence type="ECO:0000256" key="2">
    <source>
        <dbReference type="SAM" id="MobiDB-lite"/>
    </source>
</evidence>
<feature type="compositionally biased region" description="Basic and acidic residues" evidence="2">
    <location>
        <begin position="126"/>
        <end position="135"/>
    </location>
</feature>
<evidence type="ECO:0000259" key="3">
    <source>
        <dbReference type="PROSITE" id="PS50048"/>
    </source>
</evidence>
<dbReference type="GO" id="GO:0000981">
    <property type="term" value="F:DNA-binding transcription factor activity, RNA polymerase II-specific"/>
    <property type="evidence" value="ECO:0007669"/>
    <property type="project" value="InterPro"/>
</dbReference>
<dbReference type="OrthoDB" id="3251668at2759"/>
<dbReference type="AlphaFoldDB" id="A0A1Y1YRU7"/>
<reference evidence="4 5" key="1">
    <citation type="submission" date="2016-07" db="EMBL/GenBank/DDBJ databases">
        <title>Pervasive Adenine N6-methylation of Active Genes in Fungi.</title>
        <authorList>
            <consortium name="DOE Joint Genome Institute"/>
            <person name="Mondo S.J."/>
            <person name="Dannebaum R.O."/>
            <person name="Kuo R.C."/>
            <person name="Labutti K."/>
            <person name="Haridas S."/>
            <person name="Kuo A."/>
            <person name="Salamov A."/>
            <person name="Ahrendt S.R."/>
            <person name="Lipzen A."/>
            <person name="Sullivan W."/>
            <person name="Andreopoulos W.B."/>
            <person name="Clum A."/>
            <person name="Lindquist E."/>
            <person name="Daum C."/>
            <person name="Ramamoorthy G.K."/>
            <person name="Gryganskyi A."/>
            <person name="Culley D."/>
            <person name="Magnuson J.K."/>
            <person name="James T.Y."/>
            <person name="O'Malley M.A."/>
            <person name="Stajich J.E."/>
            <person name="Spatafora J.W."/>
            <person name="Visel A."/>
            <person name="Grigoriev I.V."/>
        </authorList>
    </citation>
    <scope>NUCLEOTIDE SEQUENCE [LARGE SCALE GENOMIC DNA]</scope>
    <source>
        <strain evidence="4 5">CBS 115471</strain>
    </source>
</reference>
<dbReference type="Proteomes" id="UP000193144">
    <property type="component" value="Unassembled WGS sequence"/>
</dbReference>
<keyword evidence="1" id="KW-0539">Nucleus</keyword>
<name>A0A1Y1YRU7_9PLEO</name>
<dbReference type="EMBL" id="MCFA01000182">
    <property type="protein sequence ID" value="ORY00544.1"/>
    <property type="molecule type" value="Genomic_DNA"/>
</dbReference>
<dbReference type="PROSITE" id="PS50048">
    <property type="entry name" value="ZN2_CY6_FUNGAL_2"/>
    <property type="match status" value="1"/>
</dbReference>